<dbReference type="InterPro" id="IPR002477">
    <property type="entry name" value="Peptidoglycan-bd-like"/>
</dbReference>
<dbReference type="PROSITE" id="PS50297">
    <property type="entry name" value="ANK_REP_REGION"/>
    <property type="match status" value="2"/>
</dbReference>
<dbReference type="PANTHER" id="PTHR22576:SF37">
    <property type="entry name" value="MUCOSA-ASSOCIATED LYMPHOID TISSUE LYMPHOMA TRANSLOCATION PROTEIN 1"/>
    <property type="match status" value="1"/>
</dbReference>
<dbReference type="InterPro" id="IPR002110">
    <property type="entry name" value="Ankyrin_rpt"/>
</dbReference>
<feature type="compositionally biased region" description="Low complexity" evidence="3">
    <location>
        <begin position="391"/>
        <end position="401"/>
    </location>
</feature>
<dbReference type="EMBL" id="JACIGI010000011">
    <property type="protein sequence ID" value="MBB4285939.1"/>
    <property type="molecule type" value="Genomic_DNA"/>
</dbReference>
<dbReference type="Proteomes" id="UP000555728">
    <property type="component" value="Unassembled WGS sequence"/>
</dbReference>
<dbReference type="InterPro" id="IPR001309">
    <property type="entry name" value="Pept_C14_p20"/>
</dbReference>
<dbReference type="InterPro" id="IPR036770">
    <property type="entry name" value="Ankyrin_rpt-contain_sf"/>
</dbReference>
<dbReference type="GO" id="GO:0006508">
    <property type="term" value="P:proteolysis"/>
    <property type="evidence" value="ECO:0007669"/>
    <property type="project" value="InterPro"/>
</dbReference>
<name>A0A7W6S0B9_9PROT</name>
<accession>A0A7W6S0B9</accession>
<dbReference type="Gene3D" id="1.25.40.20">
    <property type="entry name" value="Ankyrin repeat-containing domain"/>
    <property type="match status" value="1"/>
</dbReference>
<dbReference type="Pfam" id="PF01471">
    <property type="entry name" value="PG_binding_1"/>
    <property type="match status" value="1"/>
</dbReference>
<gene>
    <name evidence="5" type="ORF">GGD88_001662</name>
</gene>
<evidence type="ECO:0000313" key="6">
    <source>
        <dbReference type="Proteomes" id="UP000555728"/>
    </source>
</evidence>
<keyword evidence="2" id="KW-0040">ANK repeat</keyword>
<comment type="caution">
    <text evidence="5">The sequence shown here is derived from an EMBL/GenBank/DDBJ whole genome shotgun (WGS) entry which is preliminary data.</text>
</comment>
<proteinExistence type="inferred from homology"/>
<dbReference type="PROSITE" id="PS50088">
    <property type="entry name" value="ANK_REPEAT"/>
    <property type="match status" value="2"/>
</dbReference>
<dbReference type="PROSITE" id="PS50208">
    <property type="entry name" value="CASPASE_P20"/>
    <property type="match status" value="1"/>
</dbReference>
<dbReference type="Gene3D" id="3.40.50.1460">
    <property type="match status" value="1"/>
</dbReference>
<dbReference type="SMART" id="SM00115">
    <property type="entry name" value="CASc"/>
    <property type="match status" value="1"/>
</dbReference>
<dbReference type="Pfam" id="PF12796">
    <property type="entry name" value="Ank_2"/>
    <property type="match status" value="1"/>
</dbReference>
<dbReference type="InterPro" id="IPR015917">
    <property type="entry name" value="Pept_C14A"/>
</dbReference>
<dbReference type="InterPro" id="IPR029030">
    <property type="entry name" value="Caspase-like_dom_sf"/>
</dbReference>
<dbReference type="InterPro" id="IPR036366">
    <property type="entry name" value="PGBDSf"/>
</dbReference>
<dbReference type="InterPro" id="IPR011600">
    <property type="entry name" value="Pept_C14_caspase"/>
</dbReference>
<feature type="compositionally biased region" description="Low complexity" evidence="3">
    <location>
        <begin position="349"/>
        <end position="381"/>
    </location>
</feature>
<evidence type="ECO:0000256" key="3">
    <source>
        <dbReference type="SAM" id="MobiDB-lite"/>
    </source>
</evidence>
<dbReference type="RefSeq" id="WP_221237063.1">
    <property type="nucleotide sequence ID" value="NZ_JACIGI010000011.1"/>
</dbReference>
<feature type="region of interest" description="Disordered" evidence="3">
    <location>
        <begin position="349"/>
        <end position="446"/>
    </location>
</feature>
<dbReference type="AlphaFoldDB" id="A0A7W6S0B9"/>
<dbReference type="GO" id="GO:0004197">
    <property type="term" value="F:cysteine-type endopeptidase activity"/>
    <property type="evidence" value="ECO:0007669"/>
    <property type="project" value="InterPro"/>
</dbReference>
<keyword evidence="6" id="KW-1185">Reference proteome</keyword>
<evidence type="ECO:0000256" key="2">
    <source>
        <dbReference type="PROSITE-ProRule" id="PRU00023"/>
    </source>
</evidence>
<sequence length="751" mass="78407">MSGNAPAGGRAPRSVLNWLGAALVAGLLILVAAAPAAAEAAGAAPDQETRVALVIGNGGYDSGSLSNPTNDAIALSRALRDVGFDVTTLVDATRQDMRRAYIEFGRRLSDGGVGLFYYAGHGVQVHGENYLIPVDAVIEDQAHVEVEGVNVRDILARMGGARNRLNIVILDACRDNPFKSVMRSGGGRGLARTSAPTGTYLAYATAPDQVALDGEDTRNSPFTGALLTALEEPGQDLDDIFLSVRRDVMARTDDRQVPWVSNSITGQFYFRPPAPEPAAPAQQATRSIELAAPPIPQSPPAGSEGEVLFWESIMDANQADLYREYLSRWPDGTYAPIARLRLDRLESASAQAGDGEADAAAAPAAPDTPAAPDAATVGAAPLWPTGRPAPGTSVADAAGTAGTAGTGSRGGAPPRPQSAGLPPSPVPQAPTALGADGSNDPDARDGLGRTALMIAARDNDTARLRKLLDVGASLELRAPDGNTALTLAAWEGHVESARLLLDAGADPTAEGPAGAAWEGLARTAAGTALLEDVAARVPTVGETLLGPSRQDWREVQARLNALGFGAGGVDGRPGPRTRGALQAFQGAHGLPATGYLTTASLTRLRALQPQVRVPQAQPRRRDEAPAPMVPVLVHCESVGAVLGGSGADLPNPYNVTLPESMRVERVQVEAHDDVGFFTNAVLHMYLDNGFIGRRDVKAAGSTLSYAVGRNGRSLQFYSREEDGITGDEETFIHTIRVFALRPKGTPDARCR</sequence>
<dbReference type="PANTHER" id="PTHR22576">
    <property type="entry name" value="MUCOSA ASSOCIATED LYMPHOID TISSUE LYMPHOMA TRANSLOCATION PROTEIN 1/PARACASPASE"/>
    <property type="match status" value="1"/>
</dbReference>
<comment type="similarity">
    <text evidence="1">Belongs to the peptidase C14A family.</text>
</comment>
<dbReference type="InterPro" id="IPR052039">
    <property type="entry name" value="Caspase-related_regulators"/>
</dbReference>
<dbReference type="Pfam" id="PF00656">
    <property type="entry name" value="Peptidase_C14"/>
    <property type="match status" value="1"/>
</dbReference>
<evidence type="ECO:0000313" key="5">
    <source>
        <dbReference type="EMBL" id="MBB4285939.1"/>
    </source>
</evidence>
<dbReference type="Gene3D" id="1.10.101.10">
    <property type="entry name" value="PGBD-like superfamily/PGBD"/>
    <property type="match status" value="1"/>
</dbReference>
<reference evidence="5 6" key="1">
    <citation type="submission" date="2020-08" db="EMBL/GenBank/DDBJ databases">
        <title>Genome sequencing of Purple Non-Sulfur Bacteria from various extreme environments.</title>
        <authorList>
            <person name="Mayer M."/>
        </authorList>
    </citation>
    <scope>NUCLEOTIDE SEQUENCE [LARGE SCALE GENOMIC DNA]</scope>
    <source>
        <strain evidence="5 6">JA135</strain>
    </source>
</reference>
<dbReference type="SUPFAM" id="SSF47090">
    <property type="entry name" value="PGBD-like"/>
    <property type="match status" value="1"/>
</dbReference>
<dbReference type="SMART" id="SM00248">
    <property type="entry name" value="ANK"/>
    <property type="match status" value="2"/>
</dbReference>
<dbReference type="InterPro" id="IPR036365">
    <property type="entry name" value="PGBD-like_sf"/>
</dbReference>
<feature type="domain" description="Caspase family p20" evidence="4">
    <location>
        <begin position="48"/>
        <end position="177"/>
    </location>
</feature>
<feature type="repeat" description="ANK" evidence="2">
    <location>
        <begin position="447"/>
        <end position="479"/>
    </location>
</feature>
<evidence type="ECO:0000256" key="1">
    <source>
        <dbReference type="ARBA" id="ARBA00010134"/>
    </source>
</evidence>
<dbReference type="SUPFAM" id="SSF52129">
    <property type="entry name" value="Caspase-like"/>
    <property type="match status" value="1"/>
</dbReference>
<feature type="repeat" description="ANK" evidence="2">
    <location>
        <begin position="480"/>
        <end position="512"/>
    </location>
</feature>
<organism evidence="5 6">
    <name type="scientific">Roseospira goensis</name>
    <dbReference type="NCBI Taxonomy" id="391922"/>
    <lineage>
        <taxon>Bacteria</taxon>
        <taxon>Pseudomonadati</taxon>
        <taxon>Pseudomonadota</taxon>
        <taxon>Alphaproteobacteria</taxon>
        <taxon>Rhodospirillales</taxon>
        <taxon>Rhodospirillaceae</taxon>
        <taxon>Roseospira</taxon>
    </lineage>
</organism>
<evidence type="ECO:0000259" key="4">
    <source>
        <dbReference type="PROSITE" id="PS50208"/>
    </source>
</evidence>
<protein>
    <recommendedName>
        <fullName evidence="4">Caspase family p20 domain-containing protein</fullName>
    </recommendedName>
</protein>
<dbReference type="SUPFAM" id="SSF48403">
    <property type="entry name" value="Ankyrin repeat"/>
    <property type="match status" value="1"/>
</dbReference>